<evidence type="ECO:0000256" key="1">
    <source>
        <dbReference type="SAM" id="SignalP"/>
    </source>
</evidence>
<dbReference type="AlphaFoldDB" id="A0A1A9RAJ0"/>
<sequence>MQLKRWAGLCAVLVLAGCPSMSSGPSLGGSWREVGVSQNGNMRYEIDTSSIRKEGSRVSFRERITVSDVGREHYVNTPHFKTAVNQWQFDCQARTRRLAAVDMWDASGNKLATNQYETARRPAQPVVKGSAGGKQFEIACGKTL</sequence>
<comment type="caution">
    <text evidence="3">The sequence shown here is derived from an EMBL/GenBank/DDBJ whole genome shotgun (WGS) entry which is preliminary data.</text>
</comment>
<proteinExistence type="predicted"/>
<organism evidence="3 4">
    <name type="scientific">Eikenella corrodens</name>
    <dbReference type="NCBI Taxonomy" id="539"/>
    <lineage>
        <taxon>Bacteria</taxon>
        <taxon>Pseudomonadati</taxon>
        <taxon>Pseudomonadota</taxon>
        <taxon>Betaproteobacteria</taxon>
        <taxon>Neisseriales</taxon>
        <taxon>Neisseriaceae</taxon>
        <taxon>Eikenella</taxon>
    </lineage>
</organism>
<dbReference type="RefSeq" id="WP_064084909.1">
    <property type="nucleotide sequence ID" value="NZ_LXSF01000012.1"/>
</dbReference>
<dbReference type="InterPro" id="IPR031939">
    <property type="entry name" value="Adhesin_E-like"/>
</dbReference>
<keyword evidence="1" id="KW-0732">Signal</keyword>
<protein>
    <recommendedName>
        <fullName evidence="2">Surface-adhesin protein E-like domain-containing protein</fullName>
    </recommendedName>
</protein>
<dbReference type="Pfam" id="PF16747">
    <property type="entry name" value="Adhesin_E"/>
    <property type="match status" value="1"/>
</dbReference>
<accession>A0A1A9RAJ0</accession>
<dbReference type="Proteomes" id="UP000078003">
    <property type="component" value="Unassembled WGS sequence"/>
</dbReference>
<reference evidence="4" key="1">
    <citation type="submission" date="2016-05" db="EMBL/GenBank/DDBJ databases">
        <title>Draft genome of Corynebacterium afermentans subsp. afermentans LCDC 88199T.</title>
        <authorList>
            <person name="Bernier A.-M."/>
            <person name="Bernard K."/>
        </authorList>
    </citation>
    <scope>NUCLEOTIDE SEQUENCE [LARGE SCALE GENOMIC DNA]</scope>
    <source>
        <strain evidence="4">NML01-0328</strain>
    </source>
</reference>
<feature type="signal peptide" evidence="1">
    <location>
        <begin position="1"/>
        <end position="22"/>
    </location>
</feature>
<name>A0A1A9RAJ0_EIKCO</name>
<dbReference type="PROSITE" id="PS51257">
    <property type="entry name" value="PROKAR_LIPOPROTEIN"/>
    <property type="match status" value="1"/>
</dbReference>
<evidence type="ECO:0000313" key="3">
    <source>
        <dbReference type="EMBL" id="OAM15299.1"/>
    </source>
</evidence>
<feature type="chain" id="PRO_5008395637" description="Surface-adhesin protein E-like domain-containing protein" evidence="1">
    <location>
        <begin position="23"/>
        <end position="144"/>
    </location>
</feature>
<evidence type="ECO:0000313" key="4">
    <source>
        <dbReference type="Proteomes" id="UP000078003"/>
    </source>
</evidence>
<feature type="domain" description="Surface-adhesin protein E-like" evidence="2">
    <location>
        <begin position="31"/>
        <end position="141"/>
    </location>
</feature>
<gene>
    <name evidence="3" type="ORF">A7P85_08950</name>
</gene>
<evidence type="ECO:0000259" key="2">
    <source>
        <dbReference type="Pfam" id="PF16747"/>
    </source>
</evidence>
<dbReference type="EMBL" id="LXSF01000012">
    <property type="protein sequence ID" value="OAM15299.1"/>
    <property type="molecule type" value="Genomic_DNA"/>
</dbReference>